<gene>
    <name evidence="3" type="ORF">Q8A57_09990</name>
</gene>
<dbReference type="Proteomes" id="UP001178354">
    <property type="component" value="Unassembled WGS sequence"/>
</dbReference>
<dbReference type="Gene3D" id="3.50.50.60">
    <property type="entry name" value="FAD/NAD(P)-binding domain"/>
    <property type="match status" value="1"/>
</dbReference>
<dbReference type="SUPFAM" id="SSF51905">
    <property type="entry name" value="FAD/NAD(P)-binding domain"/>
    <property type="match status" value="1"/>
</dbReference>
<sequence length="429" mass="46845">MTKLRQYPDCYYEASRRYDLSCPVLGEDISVDVCIIGGGYTGLSTALHLSEAGCKVAVLDSHHIASGASGRNGGHVGTGQRRHQEDLEKLYGTAIAAKLWQAGLDAVALVKTLIEQHHINCDLQKGILHVAHKPRYTADFRAEVDFLQQRYGYTQARAISRDEVSELLGTSVFYGGLHDTASMHLHPLNYALGLAQASKTAGAQLFEYSPVASYRSQGQDITVSTTNGSTVRAKHLVLACNGYLGNLEPRISGKIMPINNFLVATAPLGEGLANSLIRNRLAVQDSRFVINYWRCSEDGRLVFGGGESYRSSLPSNIAGIVRKRVLAIYPQLEDVPIDYAWGGKLAITLQRMPHVGRLQQNIHYAHGYSGHGVPTATFLGKAIAEAICSNSEQFELFAGLPARTFPGGTLLRWPGMVAGMLYYSLMDRF</sequence>
<accession>A0AAW8B918</accession>
<dbReference type="InterPro" id="IPR006076">
    <property type="entry name" value="FAD-dep_OxRdtase"/>
</dbReference>
<comment type="caution">
    <text evidence="3">The sequence shown here is derived from an EMBL/GenBank/DDBJ whole genome shotgun (WGS) entry which is preliminary data.</text>
</comment>
<evidence type="ECO:0000259" key="2">
    <source>
        <dbReference type="Pfam" id="PF01266"/>
    </source>
</evidence>
<dbReference type="EMBL" id="JAUUUU010000006">
    <property type="protein sequence ID" value="MDP1521300.1"/>
    <property type="molecule type" value="Genomic_DNA"/>
</dbReference>
<organism evidence="3 4">
    <name type="scientific">Porticoccus litoralis</name>
    <dbReference type="NCBI Taxonomy" id="434086"/>
    <lineage>
        <taxon>Bacteria</taxon>
        <taxon>Pseudomonadati</taxon>
        <taxon>Pseudomonadota</taxon>
        <taxon>Gammaproteobacteria</taxon>
        <taxon>Cellvibrionales</taxon>
        <taxon>Porticoccaceae</taxon>
        <taxon>Porticoccus</taxon>
    </lineage>
</organism>
<dbReference type="GO" id="GO:0016491">
    <property type="term" value="F:oxidoreductase activity"/>
    <property type="evidence" value="ECO:0007669"/>
    <property type="project" value="UniProtKB-KW"/>
</dbReference>
<dbReference type="PANTHER" id="PTHR13847">
    <property type="entry name" value="SARCOSINE DEHYDROGENASE-RELATED"/>
    <property type="match status" value="1"/>
</dbReference>
<dbReference type="RefSeq" id="WP_305170964.1">
    <property type="nucleotide sequence ID" value="NZ_JAUUUU010000006.1"/>
</dbReference>
<dbReference type="InterPro" id="IPR036188">
    <property type="entry name" value="FAD/NAD-bd_sf"/>
</dbReference>
<dbReference type="Gene3D" id="3.30.9.10">
    <property type="entry name" value="D-Amino Acid Oxidase, subunit A, domain 2"/>
    <property type="match status" value="1"/>
</dbReference>
<dbReference type="AlphaFoldDB" id="A0AAW8B918"/>
<keyword evidence="4" id="KW-1185">Reference proteome</keyword>
<protein>
    <submittedName>
        <fullName evidence="3">FAD-binding oxidoreductase</fullName>
        <ecNumber evidence="3">1.-.-.-</ecNumber>
    </submittedName>
</protein>
<evidence type="ECO:0000313" key="4">
    <source>
        <dbReference type="Proteomes" id="UP001178354"/>
    </source>
</evidence>
<dbReference type="EC" id="1.-.-.-" evidence="3"/>
<dbReference type="Pfam" id="PF01266">
    <property type="entry name" value="DAO"/>
    <property type="match status" value="1"/>
</dbReference>
<evidence type="ECO:0000313" key="3">
    <source>
        <dbReference type="EMBL" id="MDP1521300.1"/>
    </source>
</evidence>
<name>A0AAW8B918_9GAMM</name>
<proteinExistence type="predicted"/>
<reference evidence="3" key="2">
    <citation type="submission" date="2023-08" db="EMBL/GenBank/DDBJ databases">
        <authorList>
            <person name="Luo J."/>
        </authorList>
    </citation>
    <scope>NUCLEOTIDE SEQUENCE</scope>
    <source>
        <strain evidence="3">DSM 25064</strain>
    </source>
</reference>
<keyword evidence="1 3" id="KW-0560">Oxidoreductase</keyword>
<feature type="domain" description="FAD dependent oxidoreductase" evidence="2">
    <location>
        <begin position="32"/>
        <end position="385"/>
    </location>
</feature>
<dbReference type="PANTHER" id="PTHR13847:SF281">
    <property type="entry name" value="FAD DEPENDENT OXIDOREDUCTASE DOMAIN-CONTAINING PROTEIN"/>
    <property type="match status" value="1"/>
</dbReference>
<dbReference type="GO" id="GO:0005737">
    <property type="term" value="C:cytoplasm"/>
    <property type="evidence" value="ECO:0007669"/>
    <property type="project" value="TreeGrafter"/>
</dbReference>
<reference evidence="3" key="1">
    <citation type="journal article" date="2010" name="Int. J. Syst. Evol. Microbiol.">
        <title>Porticoccus litoralis gen. nov., sp. nov., a gammaproteobacterium isolated from the Yellow Sea.</title>
        <authorList>
            <person name="Oh H.M."/>
            <person name="Kim H."/>
            <person name="Kim K.M."/>
            <person name="Min G.S."/>
            <person name="Cho J.C."/>
        </authorList>
    </citation>
    <scope>NUCLEOTIDE SEQUENCE</scope>
    <source>
        <strain evidence="3">DSM 25064</strain>
    </source>
</reference>
<evidence type="ECO:0000256" key="1">
    <source>
        <dbReference type="ARBA" id="ARBA00023002"/>
    </source>
</evidence>